<evidence type="ECO:0000313" key="3">
    <source>
        <dbReference type="EMBL" id="TCS61302.1"/>
    </source>
</evidence>
<sequence>MSFDLHSFDLHSLAPIAIAAGFFVFMRIGLPRLMAWGVPFANPQTLKDLMDGGRDVVVIDVRTPGEYSGDLGHIPGALNLGYSELSNALKENGAALAAYQDAPVFVTCRTQNRSPRAAKLLKNAGLNNVQILNGGMARWKREGLPRETR</sequence>
<accession>A0A4R3J7C0</accession>
<dbReference type="SUPFAM" id="SSF52821">
    <property type="entry name" value="Rhodanese/Cell cycle control phosphatase"/>
    <property type="match status" value="1"/>
</dbReference>
<dbReference type="InterPro" id="IPR001763">
    <property type="entry name" value="Rhodanese-like_dom"/>
</dbReference>
<dbReference type="AlphaFoldDB" id="A0A4R3J7C0"/>
<proteinExistence type="predicted"/>
<protein>
    <submittedName>
        <fullName evidence="3">Rhodanese-related sulfurtransferase</fullName>
    </submittedName>
</protein>
<dbReference type="OrthoDB" id="9802991at2"/>
<dbReference type="RefSeq" id="WP_132939598.1">
    <property type="nucleotide sequence ID" value="NZ_CP119676.1"/>
</dbReference>
<name>A0A4R3J7C0_9PROT</name>
<organism evidence="3 4">
    <name type="scientific">Varunaivibrio sulfuroxidans</name>
    <dbReference type="NCBI Taxonomy" id="1773489"/>
    <lineage>
        <taxon>Bacteria</taxon>
        <taxon>Pseudomonadati</taxon>
        <taxon>Pseudomonadota</taxon>
        <taxon>Alphaproteobacteria</taxon>
        <taxon>Rhodospirillales</taxon>
        <taxon>Magnetovibrionaceae</taxon>
        <taxon>Varunaivibrio</taxon>
    </lineage>
</organism>
<evidence type="ECO:0000259" key="2">
    <source>
        <dbReference type="PROSITE" id="PS50206"/>
    </source>
</evidence>
<dbReference type="Pfam" id="PF00581">
    <property type="entry name" value="Rhodanese"/>
    <property type="match status" value="1"/>
</dbReference>
<dbReference type="GO" id="GO:0016740">
    <property type="term" value="F:transferase activity"/>
    <property type="evidence" value="ECO:0007669"/>
    <property type="project" value="UniProtKB-KW"/>
</dbReference>
<gene>
    <name evidence="3" type="ORF">EDD55_108102</name>
</gene>
<keyword evidence="3" id="KW-0808">Transferase</keyword>
<keyword evidence="1" id="KW-1133">Transmembrane helix</keyword>
<dbReference type="Proteomes" id="UP000295304">
    <property type="component" value="Unassembled WGS sequence"/>
</dbReference>
<dbReference type="SMART" id="SM00450">
    <property type="entry name" value="RHOD"/>
    <property type="match status" value="1"/>
</dbReference>
<dbReference type="PROSITE" id="PS50206">
    <property type="entry name" value="RHODANESE_3"/>
    <property type="match status" value="1"/>
</dbReference>
<dbReference type="PANTHER" id="PTHR43031:SF1">
    <property type="entry name" value="PYRIDINE NUCLEOTIDE-DISULPHIDE OXIDOREDUCTASE"/>
    <property type="match status" value="1"/>
</dbReference>
<keyword evidence="4" id="KW-1185">Reference proteome</keyword>
<comment type="caution">
    <text evidence="3">The sequence shown here is derived from an EMBL/GenBank/DDBJ whole genome shotgun (WGS) entry which is preliminary data.</text>
</comment>
<reference evidence="3 4" key="1">
    <citation type="submission" date="2019-03" db="EMBL/GenBank/DDBJ databases">
        <title>Genomic Encyclopedia of Type Strains, Phase IV (KMG-IV): sequencing the most valuable type-strain genomes for metagenomic binning, comparative biology and taxonomic classification.</title>
        <authorList>
            <person name="Goeker M."/>
        </authorList>
    </citation>
    <scope>NUCLEOTIDE SEQUENCE [LARGE SCALE GENOMIC DNA]</scope>
    <source>
        <strain evidence="3 4">DSM 101688</strain>
    </source>
</reference>
<keyword evidence="1" id="KW-0812">Transmembrane</keyword>
<dbReference type="Gene3D" id="3.40.250.10">
    <property type="entry name" value="Rhodanese-like domain"/>
    <property type="match status" value="1"/>
</dbReference>
<dbReference type="InterPro" id="IPR036873">
    <property type="entry name" value="Rhodanese-like_dom_sf"/>
</dbReference>
<dbReference type="InterPro" id="IPR050229">
    <property type="entry name" value="GlpE_sulfurtransferase"/>
</dbReference>
<keyword evidence="1" id="KW-0472">Membrane</keyword>
<dbReference type="EMBL" id="SLZW01000008">
    <property type="protein sequence ID" value="TCS61302.1"/>
    <property type="molecule type" value="Genomic_DNA"/>
</dbReference>
<feature type="transmembrane region" description="Helical" evidence="1">
    <location>
        <begin position="12"/>
        <end position="30"/>
    </location>
</feature>
<dbReference type="PANTHER" id="PTHR43031">
    <property type="entry name" value="FAD-DEPENDENT OXIDOREDUCTASE"/>
    <property type="match status" value="1"/>
</dbReference>
<feature type="domain" description="Rhodanese" evidence="2">
    <location>
        <begin position="52"/>
        <end position="148"/>
    </location>
</feature>
<evidence type="ECO:0000256" key="1">
    <source>
        <dbReference type="SAM" id="Phobius"/>
    </source>
</evidence>
<dbReference type="CDD" id="cd00158">
    <property type="entry name" value="RHOD"/>
    <property type="match status" value="1"/>
</dbReference>
<evidence type="ECO:0000313" key="4">
    <source>
        <dbReference type="Proteomes" id="UP000295304"/>
    </source>
</evidence>